<keyword evidence="3" id="KW-0067">ATP-binding</keyword>
<feature type="domain" description="ABC transporter" evidence="4">
    <location>
        <begin position="4"/>
        <end position="216"/>
    </location>
</feature>
<proteinExistence type="predicted"/>
<dbReference type="PANTHER" id="PTHR42781">
    <property type="entry name" value="SPERMIDINE/PUTRESCINE IMPORT ATP-BINDING PROTEIN POTA"/>
    <property type="match status" value="1"/>
</dbReference>
<dbReference type="InterPro" id="IPR017871">
    <property type="entry name" value="ABC_transporter-like_CS"/>
</dbReference>
<protein>
    <submittedName>
        <fullName evidence="5">ABC transporter related protein</fullName>
    </submittedName>
</protein>
<accession>E4TIT1</accession>
<dbReference type="InterPro" id="IPR003439">
    <property type="entry name" value="ABC_transporter-like_ATP-bd"/>
</dbReference>
<dbReference type="SUPFAM" id="SSF52540">
    <property type="entry name" value="P-loop containing nucleoside triphosphate hydrolases"/>
    <property type="match status" value="1"/>
</dbReference>
<dbReference type="Pfam" id="PF00005">
    <property type="entry name" value="ABC_tran"/>
    <property type="match status" value="1"/>
</dbReference>
<evidence type="ECO:0000313" key="5">
    <source>
        <dbReference type="EMBL" id="ADR18036.1"/>
    </source>
</evidence>
<dbReference type="KEGG" id="cni:Calni_0122"/>
<evidence type="ECO:0000256" key="2">
    <source>
        <dbReference type="ARBA" id="ARBA00022741"/>
    </source>
</evidence>
<dbReference type="eggNOG" id="COG1116">
    <property type="taxonomic scope" value="Bacteria"/>
</dbReference>
<sequence>MDILRLQSLSFGYEDKRIIKDLTLHFKSNRFEAILGESGIGKTTLINLILGRLKPTGGEITKNFKKVGFVSQYDSLIENISVLKNIEYVSGDKDSSLEALKLVGLSNVAPLKARVLSKGMKKRVEIARALSINPDLIIMDEPFGNLDYFTKLNLVAGLKHFIKRINATFIYITHDIDEALIISDNITIFNTKPLQNNYMRLEGVDLLDKKSTKEEILKFISKGQIKLTP</sequence>
<dbReference type="OrthoDB" id="9801958at2"/>
<dbReference type="EMBL" id="CP002347">
    <property type="protein sequence ID" value="ADR18036.1"/>
    <property type="molecule type" value="Genomic_DNA"/>
</dbReference>
<evidence type="ECO:0000313" key="6">
    <source>
        <dbReference type="Proteomes" id="UP000007039"/>
    </source>
</evidence>
<evidence type="ECO:0000259" key="4">
    <source>
        <dbReference type="PROSITE" id="PS50893"/>
    </source>
</evidence>
<dbReference type="PANTHER" id="PTHR42781:SF4">
    <property type="entry name" value="SPERMIDINE_PUTRESCINE IMPORT ATP-BINDING PROTEIN POTA"/>
    <property type="match status" value="1"/>
</dbReference>
<dbReference type="PROSITE" id="PS50893">
    <property type="entry name" value="ABC_TRANSPORTER_2"/>
    <property type="match status" value="1"/>
</dbReference>
<dbReference type="STRING" id="768670.Calni_0122"/>
<reference key="1">
    <citation type="submission" date="2010-11" db="EMBL/GenBank/DDBJ databases">
        <title>The complete genome of chromosome of Calditerrivibrio nitroreducens DSM 19672.</title>
        <authorList>
            <consortium name="US DOE Joint Genome Institute (JGI-PGF)"/>
            <person name="Lucas S."/>
            <person name="Copeland A."/>
            <person name="Lapidus A."/>
            <person name="Bruce D."/>
            <person name="Goodwin L."/>
            <person name="Pitluck S."/>
            <person name="Kyrpides N."/>
            <person name="Mavromatis K."/>
            <person name="Ivanova N."/>
            <person name="Mikhailova N."/>
            <person name="Zeytun A."/>
            <person name="Brettin T."/>
            <person name="Detter J.C."/>
            <person name="Tapia R."/>
            <person name="Han C."/>
            <person name="Land M."/>
            <person name="Hauser L."/>
            <person name="Markowitz V."/>
            <person name="Cheng J.-F."/>
            <person name="Hugenholtz P."/>
            <person name="Woyke T."/>
            <person name="Wu D."/>
            <person name="Spring S."/>
            <person name="Schroeder M."/>
            <person name="Brambilla E."/>
            <person name="Klenk H.-P."/>
            <person name="Eisen J.A."/>
        </authorList>
    </citation>
    <scope>NUCLEOTIDE SEQUENCE [LARGE SCALE GENOMIC DNA]</scope>
    <source>
        <strain>DSM 19672</strain>
    </source>
</reference>
<keyword evidence="6" id="KW-1185">Reference proteome</keyword>
<gene>
    <name evidence="5" type="ordered locus">Calni_0122</name>
</gene>
<keyword evidence="2" id="KW-0547">Nucleotide-binding</keyword>
<dbReference type="Gene3D" id="3.40.50.300">
    <property type="entry name" value="P-loop containing nucleotide triphosphate hydrolases"/>
    <property type="match status" value="1"/>
</dbReference>
<evidence type="ECO:0000256" key="1">
    <source>
        <dbReference type="ARBA" id="ARBA00022448"/>
    </source>
</evidence>
<name>E4TIT1_CALNY</name>
<dbReference type="HOGENOM" id="CLU_000604_1_22_0"/>
<reference evidence="5 6" key="2">
    <citation type="journal article" date="2011" name="Stand. Genomic Sci.">
        <title>Complete genome sequence of Calditerrivibrio nitroreducens type strain (Yu37-1).</title>
        <authorList>
            <person name="Pitluck S."/>
            <person name="Sikorski J."/>
            <person name="Zeytun A."/>
            <person name="Lapidus A."/>
            <person name="Nolan M."/>
            <person name="Lucas S."/>
            <person name="Hammon N."/>
            <person name="Deshpande S."/>
            <person name="Cheng J.F."/>
            <person name="Tapia R."/>
            <person name="Han C."/>
            <person name="Goodwin L."/>
            <person name="Liolios K."/>
            <person name="Pagani I."/>
            <person name="Ivanova N."/>
            <person name="Mavromatis K."/>
            <person name="Pati A."/>
            <person name="Chen A."/>
            <person name="Palaniappan K."/>
            <person name="Hauser L."/>
            <person name="Chang Y.J."/>
            <person name="Jeffries C.D."/>
            <person name="Detter J.C."/>
            <person name="Brambilla E."/>
            <person name="Djao O.D."/>
            <person name="Rohde M."/>
            <person name="Spring S."/>
            <person name="Goker M."/>
            <person name="Woyke T."/>
            <person name="Bristow J."/>
            <person name="Eisen J.A."/>
            <person name="Markowitz V."/>
            <person name="Hugenholtz P."/>
            <person name="Kyrpides N.C."/>
            <person name="Klenk H.P."/>
            <person name="Land M."/>
        </authorList>
    </citation>
    <scope>NUCLEOTIDE SEQUENCE [LARGE SCALE GENOMIC DNA]</scope>
    <source>
        <strain evidence="6">DSM 19672 / NBRC 101217 / Yu37-1</strain>
    </source>
</reference>
<dbReference type="Proteomes" id="UP000007039">
    <property type="component" value="Chromosome"/>
</dbReference>
<dbReference type="PROSITE" id="PS00211">
    <property type="entry name" value="ABC_TRANSPORTER_1"/>
    <property type="match status" value="1"/>
</dbReference>
<evidence type="ECO:0000256" key="3">
    <source>
        <dbReference type="ARBA" id="ARBA00022840"/>
    </source>
</evidence>
<dbReference type="InterPro" id="IPR050093">
    <property type="entry name" value="ABC_SmlMolc_Importer"/>
</dbReference>
<dbReference type="RefSeq" id="WP_013450253.1">
    <property type="nucleotide sequence ID" value="NC_014758.1"/>
</dbReference>
<organism evidence="5 6">
    <name type="scientific">Calditerrivibrio nitroreducens (strain DSM 19672 / NBRC 101217 / Yu37-1)</name>
    <dbReference type="NCBI Taxonomy" id="768670"/>
    <lineage>
        <taxon>Bacteria</taxon>
        <taxon>Pseudomonadati</taxon>
        <taxon>Deferribacterota</taxon>
        <taxon>Deferribacteres</taxon>
        <taxon>Deferribacterales</taxon>
        <taxon>Calditerrivibrionaceae</taxon>
    </lineage>
</organism>
<dbReference type="AlphaFoldDB" id="E4TIT1"/>
<keyword evidence="1" id="KW-0813">Transport</keyword>
<dbReference type="SMART" id="SM00382">
    <property type="entry name" value="AAA"/>
    <property type="match status" value="1"/>
</dbReference>
<dbReference type="GO" id="GO:0016887">
    <property type="term" value="F:ATP hydrolysis activity"/>
    <property type="evidence" value="ECO:0007669"/>
    <property type="project" value="InterPro"/>
</dbReference>
<dbReference type="InterPro" id="IPR027417">
    <property type="entry name" value="P-loop_NTPase"/>
</dbReference>
<dbReference type="InterPro" id="IPR003593">
    <property type="entry name" value="AAA+_ATPase"/>
</dbReference>
<dbReference type="GO" id="GO:0005524">
    <property type="term" value="F:ATP binding"/>
    <property type="evidence" value="ECO:0007669"/>
    <property type="project" value="UniProtKB-KW"/>
</dbReference>